<evidence type="ECO:0000313" key="2">
    <source>
        <dbReference type="EMBL" id="GAJ04650.1"/>
    </source>
</evidence>
<dbReference type="InterPro" id="IPR024749">
    <property type="entry name" value="Collagen-bd_put"/>
</dbReference>
<gene>
    <name evidence="2" type="ORF">S12H4_50270</name>
</gene>
<evidence type="ECO:0000259" key="1">
    <source>
        <dbReference type="Pfam" id="PF12904"/>
    </source>
</evidence>
<dbReference type="EMBL" id="BARW01031640">
    <property type="protein sequence ID" value="GAJ04650.1"/>
    <property type="molecule type" value="Genomic_DNA"/>
</dbReference>
<name>X1VDU3_9ZZZZ</name>
<dbReference type="AlphaFoldDB" id="X1VDU3"/>
<proteinExistence type="predicted"/>
<reference evidence="2" key="1">
    <citation type="journal article" date="2014" name="Front. Microbiol.">
        <title>High frequency of phylogenetically diverse reductive dehalogenase-homologous genes in deep subseafloor sedimentary metagenomes.</title>
        <authorList>
            <person name="Kawai M."/>
            <person name="Futagami T."/>
            <person name="Toyoda A."/>
            <person name="Takaki Y."/>
            <person name="Nishi S."/>
            <person name="Hori S."/>
            <person name="Arai W."/>
            <person name="Tsubouchi T."/>
            <person name="Morono Y."/>
            <person name="Uchiyama I."/>
            <person name="Ito T."/>
            <person name="Fujiyama A."/>
            <person name="Inagaki F."/>
            <person name="Takami H."/>
        </authorList>
    </citation>
    <scope>NUCLEOTIDE SEQUENCE</scope>
    <source>
        <strain evidence="2">Expedition CK06-06</strain>
    </source>
</reference>
<comment type="caution">
    <text evidence="2">The sequence shown here is derived from an EMBL/GenBank/DDBJ whole genome shotgun (WGS) entry which is preliminary data.</text>
</comment>
<protein>
    <recommendedName>
        <fullName evidence="1">Putative collagen-binding domain-containing protein</fullName>
    </recommendedName>
</protein>
<accession>X1VDU3</accession>
<organism evidence="2">
    <name type="scientific">marine sediment metagenome</name>
    <dbReference type="NCBI Taxonomy" id="412755"/>
    <lineage>
        <taxon>unclassified sequences</taxon>
        <taxon>metagenomes</taxon>
        <taxon>ecological metagenomes</taxon>
    </lineage>
</organism>
<feature type="domain" description="Putative collagen-binding" evidence="1">
    <location>
        <begin position="54"/>
        <end position="143"/>
    </location>
</feature>
<sequence>FGYGVENVFDLGYSNKWKELLDMPGSGDVVHMLGLLESQPWHRLVPDHAAKDKLLAAVQEQEDVHFSSACSADGDFGVIYLPVRNNIEVDMGKFKGRVIGRWFSPTSAASVAAEGSPFFNSGIHLLKPPKPNGTAESDIVLVLTAGSTVEEDTRQTAQLAIEGD</sequence>
<feature type="non-terminal residue" evidence="2">
    <location>
        <position position="1"/>
    </location>
</feature>
<dbReference type="Pfam" id="PF12904">
    <property type="entry name" value="Collagen_bind_2"/>
    <property type="match status" value="1"/>
</dbReference>